<dbReference type="SMART" id="SM00671">
    <property type="entry name" value="SEL1"/>
    <property type="match status" value="4"/>
</dbReference>
<dbReference type="Pfam" id="PF08238">
    <property type="entry name" value="Sel1"/>
    <property type="match status" value="4"/>
</dbReference>
<reference evidence="3 4" key="1">
    <citation type="submission" date="2020-04" db="EMBL/GenBank/DDBJ databases">
        <authorList>
            <person name="De Canck E."/>
        </authorList>
    </citation>
    <scope>NUCLEOTIDE SEQUENCE [LARGE SCALE GENOMIC DNA]</scope>
    <source>
        <strain evidence="3 4">LMG 28138</strain>
    </source>
</reference>
<gene>
    <name evidence="3" type="primary">esiB_1</name>
    <name evidence="3" type="ORF">LMG28138_00754</name>
</gene>
<organism evidence="3 4">
    <name type="scientific">Pararobbsia alpina</name>
    <dbReference type="NCBI Taxonomy" id="621374"/>
    <lineage>
        <taxon>Bacteria</taxon>
        <taxon>Pseudomonadati</taxon>
        <taxon>Pseudomonadota</taxon>
        <taxon>Betaproteobacteria</taxon>
        <taxon>Burkholderiales</taxon>
        <taxon>Burkholderiaceae</taxon>
        <taxon>Pararobbsia</taxon>
    </lineage>
</organism>
<feature type="signal peptide" evidence="2">
    <location>
        <begin position="1"/>
        <end position="41"/>
    </location>
</feature>
<dbReference type="InterPro" id="IPR011990">
    <property type="entry name" value="TPR-like_helical_dom_sf"/>
</dbReference>
<keyword evidence="4" id="KW-1185">Reference proteome</keyword>
<dbReference type="PANTHER" id="PTHR11102:SF160">
    <property type="entry name" value="ERAD-ASSOCIATED E3 UBIQUITIN-PROTEIN LIGASE COMPONENT HRD3"/>
    <property type="match status" value="1"/>
</dbReference>
<accession>A0A6S7AW59</accession>
<evidence type="ECO:0000256" key="1">
    <source>
        <dbReference type="SAM" id="MobiDB-lite"/>
    </source>
</evidence>
<evidence type="ECO:0000313" key="3">
    <source>
        <dbReference type="EMBL" id="CAB3779035.1"/>
    </source>
</evidence>
<evidence type="ECO:0000313" key="4">
    <source>
        <dbReference type="Proteomes" id="UP000494115"/>
    </source>
</evidence>
<keyword evidence="2" id="KW-0732">Signal</keyword>
<dbReference type="PANTHER" id="PTHR11102">
    <property type="entry name" value="SEL-1-LIKE PROTEIN"/>
    <property type="match status" value="1"/>
</dbReference>
<dbReference type="Gene3D" id="1.25.40.10">
    <property type="entry name" value="Tetratricopeptide repeat domain"/>
    <property type="match status" value="1"/>
</dbReference>
<proteinExistence type="predicted"/>
<feature type="region of interest" description="Disordered" evidence="1">
    <location>
        <begin position="53"/>
        <end position="77"/>
    </location>
</feature>
<dbReference type="SUPFAM" id="SSF81901">
    <property type="entry name" value="HCP-like"/>
    <property type="match status" value="1"/>
</dbReference>
<evidence type="ECO:0000256" key="2">
    <source>
        <dbReference type="SAM" id="SignalP"/>
    </source>
</evidence>
<feature type="compositionally biased region" description="Polar residues" evidence="1">
    <location>
        <begin position="63"/>
        <end position="77"/>
    </location>
</feature>
<feature type="chain" id="PRO_5028984746" evidence="2">
    <location>
        <begin position="42"/>
        <end position="276"/>
    </location>
</feature>
<dbReference type="Proteomes" id="UP000494115">
    <property type="component" value="Unassembled WGS sequence"/>
</dbReference>
<dbReference type="EMBL" id="CADIKM010000002">
    <property type="protein sequence ID" value="CAB3779035.1"/>
    <property type="molecule type" value="Genomic_DNA"/>
</dbReference>
<dbReference type="AlphaFoldDB" id="A0A6S7AW59"/>
<sequence>MHGIHRGSVRPAGARRFDRCGVALTGGLLCLALAGTRFAFAATPTAPQVAASEVEAPVAKTPRPSSAQAKQPAQKETQTAIDDYQAGNYPAALSEFKDAAEKGNRLAQFNYAMMQLNGEGTPVDLHEAEKWLRKAAEANMSHAQYAYGRLFDDGTLERVDPAEAHLWFLKAARQGHTQAQVALANQFMDGRGTKQDFAEAFVWYLEAAKSGDMASEYIVATYYERGGDGVTPNPEVARRWYAKAAAQGDPAALDRYRNLTEKLHPNEANCGKPTAK</sequence>
<dbReference type="InterPro" id="IPR050767">
    <property type="entry name" value="Sel1_AlgK"/>
</dbReference>
<name>A0A6S7AW59_9BURK</name>
<dbReference type="InterPro" id="IPR006597">
    <property type="entry name" value="Sel1-like"/>
</dbReference>
<protein>
    <submittedName>
        <fullName evidence="3">Secretory immunoglobulin A-binding protein EsiB</fullName>
    </submittedName>
</protein>